<keyword evidence="2 6" id="KW-0732">Signal</keyword>
<feature type="signal peptide" evidence="7">
    <location>
        <begin position="1"/>
        <end position="20"/>
    </location>
</feature>
<keyword evidence="5 6" id="KW-0449">Lipoprotein</keyword>
<dbReference type="InterPro" id="IPR018910">
    <property type="entry name" value="LpqB_C"/>
</dbReference>
<comment type="subcellular location">
    <subcellularLocation>
        <location evidence="6">Cell membrane</location>
        <topology evidence="6">Lipid-anchor</topology>
    </subcellularLocation>
</comment>
<dbReference type="HOGENOM" id="CLU_032207_1_0_11"/>
<evidence type="ECO:0000259" key="8">
    <source>
        <dbReference type="SMART" id="SM00909"/>
    </source>
</evidence>
<dbReference type="InterPro" id="IPR019606">
    <property type="entry name" value="GerMN"/>
</dbReference>
<comment type="similarity">
    <text evidence="6">Belongs to the LpqB lipoprotein family.</text>
</comment>
<dbReference type="AlphaFoldDB" id="F8E0Z4"/>
<feature type="chain" id="PRO_5039570432" description="Lipoprotein LpqB" evidence="7">
    <location>
        <begin position="21"/>
        <end position="575"/>
    </location>
</feature>
<keyword evidence="4 6" id="KW-0564">Palmitate</keyword>
<sequence length="575" mass="62477">MKKNLTAVVCACSALALVSACTSLPGKSTPEAISSYAPEPSQVDVPKPRQNQPSDLLLRDLFSASSHPLSRHEAARQFLTPEANDRWDSEKTVLILDRIDIASDGEATSDHITYKVRGNIVGRLGVGGVYQPEYSAFQTTYELVKNGNDWRVDNLPNAVVMDRADFTRSYESRPIYFFNPDATSLVPDRRWVYNRQQSPAASAISLLTAGPQPALRDGVKRLLPEGATAQVSRSSQGGFIVEFSGVTDMSADTRKLVAAQVVWTLASADVRGPYELKADGSPLLAERPDGVMLQDVSQYDPNAPIEVPLRAVSDGVIYNDVDSNRANPIDGWLRQSWVESASVSPRDSIFAAVMGRGDEPRRLLVGRQDAQPQTATRARSLTRPSWSPDGNTVYTVADGKKVLKLTRNTASDLISQTEVDTGSLQSLIGDKARISVFRVSHTGARAVMIINGKVYVSVLEVGDNGALRLGKPMQIANQLGDTAVSADWHVDGSLIVGTRVNDAPVFNVAMDGSVVTQLSAQNLTAPVVSVASTKDTIYATDARALMKLRFDDEETRFWREVTSLQSQRAVPLLAY</sequence>
<evidence type="ECO:0000256" key="7">
    <source>
        <dbReference type="SAM" id="SignalP"/>
    </source>
</evidence>
<evidence type="ECO:0000256" key="3">
    <source>
        <dbReference type="ARBA" id="ARBA00023136"/>
    </source>
</evidence>
<evidence type="ECO:0000256" key="2">
    <source>
        <dbReference type="ARBA" id="ARBA00022729"/>
    </source>
</evidence>
<accession>F8E0Z4</accession>
<dbReference type="RefSeq" id="WP_013889060.1">
    <property type="nucleotide sequence ID" value="NC_015673.1"/>
</dbReference>
<dbReference type="Pfam" id="PF10647">
    <property type="entry name" value="Gmad1"/>
    <property type="match status" value="1"/>
</dbReference>
<dbReference type="Gene3D" id="2.120.10.30">
    <property type="entry name" value="TolB, C-terminal domain"/>
    <property type="match status" value="1"/>
</dbReference>
<gene>
    <name evidence="6 9" type="primary">lpqB</name>
    <name evidence="9" type="ordered locus">CRES_1721</name>
</gene>
<proteinExistence type="inferred from homology"/>
<protein>
    <recommendedName>
        <fullName evidence="6">Lipoprotein LpqB</fullName>
    </recommendedName>
</protein>
<dbReference type="GO" id="GO:0005886">
    <property type="term" value="C:plasma membrane"/>
    <property type="evidence" value="ECO:0007669"/>
    <property type="project" value="UniProtKB-SubCell"/>
</dbReference>
<name>F8E0Z4_CORRG</name>
<dbReference type="SUPFAM" id="SSF82171">
    <property type="entry name" value="DPP6 N-terminal domain-like"/>
    <property type="match status" value="1"/>
</dbReference>
<dbReference type="Pfam" id="PF25976">
    <property type="entry name" value="LpqB_N"/>
    <property type="match status" value="1"/>
</dbReference>
<dbReference type="NCBIfam" id="NF010141">
    <property type="entry name" value="PRK13616.1"/>
    <property type="match status" value="1"/>
</dbReference>
<keyword evidence="10" id="KW-1185">Reference proteome</keyword>
<dbReference type="InterPro" id="IPR059026">
    <property type="entry name" value="LpqB_N"/>
</dbReference>
<dbReference type="InterPro" id="IPR023959">
    <property type="entry name" value="LpqB"/>
</dbReference>
<dbReference type="PROSITE" id="PS51257">
    <property type="entry name" value="PROKAR_LIPOPROTEIN"/>
    <property type="match status" value="1"/>
</dbReference>
<dbReference type="EMBL" id="CP002857">
    <property type="protein sequence ID" value="AEI10073.1"/>
    <property type="molecule type" value="Genomic_DNA"/>
</dbReference>
<evidence type="ECO:0000256" key="4">
    <source>
        <dbReference type="ARBA" id="ARBA00023139"/>
    </source>
</evidence>
<keyword evidence="3 6" id="KW-0472">Membrane</keyword>
<dbReference type="KEGG" id="crd:CRES_1721"/>
<dbReference type="eggNOG" id="COG5401">
    <property type="taxonomic scope" value="Bacteria"/>
</dbReference>
<evidence type="ECO:0000313" key="10">
    <source>
        <dbReference type="Proteomes" id="UP000000492"/>
    </source>
</evidence>
<reference evidence="9 10" key="1">
    <citation type="journal article" date="2012" name="BMC Genomics">
        <title>Complete genome sequence, lifestyle, and multi-drug resistance of the human pathogen Corynebacterium resistens DSM 45100 isolated from blood samples of a leukemia patient.</title>
        <authorList>
            <person name="Schroder J."/>
            <person name="Maus I."/>
            <person name="Meyer K."/>
            <person name="Wordemann S."/>
            <person name="Blom J."/>
            <person name="Jaenicke S."/>
            <person name="Schneider J."/>
            <person name="Trost E."/>
            <person name="Tauch A."/>
        </authorList>
    </citation>
    <scope>NUCLEOTIDE SEQUENCE [LARGE SCALE GENOMIC DNA]</scope>
    <source>
        <strain evidence="10">DSM 45100 / JCM 12819 / CCUG 50093 / GTC 2026 / SICGH 158</strain>
    </source>
</reference>
<keyword evidence="1 6" id="KW-1003">Cell membrane</keyword>
<dbReference type="OrthoDB" id="3226781at2"/>
<organism evidence="9 10">
    <name type="scientific">Corynebacterium resistens (strain DSM 45100 / JCM 12819 / GTC 2026 / SICGH 158)</name>
    <dbReference type="NCBI Taxonomy" id="662755"/>
    <lineage>
        <taxon>Bacteria</taxon>
        <taxon>Bacillati</taxon>
        <taxon>Actinomycetota</taxon>
        <taxon>Actinomycetes</taxon>
        <taxon>Mycobacteriales</taxon>
        <taxon>Corynebacteriaceae</taxon>
        <taxon>Corynebacterium</taxon>
    </lineage>
</organism>
<dbReference type="STRING" id="662755.CRES_1721"/>
<dbReference type="HAMAP" id="MF_01373">
    <property type="entry name" value="LpqB_lipoprot"/>
    <property type="match status" value="1"/>
</dbReference>
<feature type="domain" description="GerMN" evidence="8">
    <location>
        <begin position="200"/>
        <end position="287"/>
    </location>
</feature>
<dbReference type="Proteomes" id="UP000000492">
    <property type="component" value="Chromosome"/>
</dbReference>
<evidence type="ECO:0000256" key="5">
    <source>
        <dbReference type="ARBA" id="ARBA00023288"/>
    </source>
</evidence>
<evidence type="ECO:0000256" key="1">
    <source>
        <dbReference type="ARBA" id="ARBA00022475"/>
    </source>
</evidence>
<dbReference type="InterPro" id="IPR011042">
    <property type="entry name" value="6-blade_b-propeller_TolB-like"/>
</dbReference>
<dbReference type="Pfam" id="PF10646">
    <property type="entry name" value="Germane"/>
    <property type="match status" value="1"/>
</dbReference>
<evidence type="ECO:0000313" key="9">
    <source>
        <dbReference type="EMBL" id="AEI10073.1"/>
    </source>
</evidence>
<dbReference type="SMART" id="SM00909">
    <property type="entry name" value="Germane"/>
    <property type="match status" value="1"/>
</dbReference>
<evidence type="ECO:0000256" key="6">
    <source>
        <dbReference type="HAMAP-Rule" id="MF_01373"/>
    </source>
</evidence>